<dbReference type="EMBL" id="CP109535">
    <property type="protein sequence ID" value="WTY97765.1"/>
    <property type="molecule type" value="Genomic_DNA"/>
</dbReference>
<sequence>MQDRAPHSHATPQRTAPSRKPKPPAQAPQPAGRSRLTDTAVMALQRTAGNSAVTRSLAADGAVPVQRRKPSANAPTEHYAAEATRHPEWPVFQSLMQTARCTEAETETAWQLILGGLREQSDLNQQSADPSLNKQDASKLRASNTWFKELVAFLGHKLKIGQGSMALWSGGFDTSKYANSKGHTPLEFSPLGAVVDKLELHSDWALQGKLWNALSVAYVNHATGPVHVFMRAYDPTSVLVKQEIPQLRKLQKLNPNVKLVWHPLYTTPDGQIHEITQDLRLTDNAPYASRDRCVASMYMYLLRMHDESNDQAGPAYKDMTGRLAANVNPKA</sequence>
<reference evidence="2" key="1">
    <citation type="submission" date="2022-10" db="EMBL/GenBank/DDBJ databases">
        <title>The complete genomes of actinobacterial strains from the NBC collection.</title>
        <authorList>
            <person name="Joergensen T.S."/>
            <person name="Alvarez Arevalo M."/>
            <person name="Sterndorff E.B."/>
            <person name="Faurdal D."/>
            <person name="Vuksanovic O."/>
            <person name="Mourched A.-S."/>
            <person name="Charusanti P."/>
            <person name="Shaw S."/>
            <person name="Blin K."/>
            <person name="Weber T."/>
        </authorList>
    </citation>
    <scope>NUCLEOTIDE SEQUENCE</scope>
    <source>
        <strain evidence="2">NBC_01401</strain>
    </source>
</reference>
<organism evidence="2">
    <name type="scientific">Streptomyces sp. NBC_01401</name>
    <dbReference type="NCBI Taxonomy" id="2903854"/>
    <lineage>
        <taxon>Bacteria</taxon>
        <taxon>Bacillati</taxon>
        <taxon>Actinomycetota</taxon>
        <taxon>Actinomycetes</taxon>
        <taxon>Kitasatosporales</taxon>
        <taxon>Streptomycetaceae</taxon>
        <taxon>Streptomyces</taxon>
    </lineage>
</organism>
<name>A0AAU3H0Y2_9ACTN</name>
<feature type="region of interest" description="Disordered" evidence="1">
    <location>
        <begin position="1"/>
        <end position="38"/>
    </location>
</feature>
<dbReference type="SUPFAM" id="SSF52309">
    <property type="entry name" value="N-(deoxy)ribosyltransferase-like"/>
    <property type="match status" value="1"/>
</dbReference>
<proteinExistence type="predicted"/>
<protein>
    <submittedName>
        <fullName evidence="2">Uncharacterized protein</fullName>
    </submittedName>
</protein>
<feature type="region of interest" description="Disordered" evidence="1">
    <location>
        <begin position="59"/>
        <end position="79"/>
    </location>
</feature>
<evidence type="ECO:0000313" key="2">
    <source>
        <dbReference type="EMBL" id="WTY97765.1"/>
    </source>
</evidence>
<dbReference type="AlphaFoldDB" id="A0AAU3H0Y2"/>
<gene>
    <name evidence="2" type="ORF">OG626_24205</name>
</gene>
<accession>A0AAU3H0Y2</accession>
<evidence type="ECO:0000256" key="1">
    <source>
        <dbReference type="SAM" id="MobiDB-lite"/>
    </source>
</evidence>